<dbReference type="PANTHER" id="PTHR43317">
    <property type="entry name" value="THERMOSPERMINE SYNTHASE ACAULIS5"/>
    <property type="match status" value="1"/>
</dbReference>
<proteinExistence type="predicted"/>
<evidence type="ECO:0000256" key="1">
    <source>
        <dbReference type="ARBA" id="ARBA00023115"/>
    </source>
</evidence>
<comment type="caution">
    <text evidence="2">The sequence shown here is derived from an EMBL/GenBank/DDBJ whole genome shotgun (WGS) entry which is preliminary data.</text>
</comment>
<keyword evidence="3" id="KW-1185">Reference proteome</keyword>
<gene>
    <name evidence="2" type="ORF">H9C73_04635</name>
</gene>
<dbReference type="Gene3D" id="3.40.50.150">
    <property type="entry name" value="Vaccinia Virus protein VP39"/>
    <property type="match status" value="1"/>
</dbReference>
<dbReference type="EMBL" id="JACVEW010000005">
    <property type="protein sequence ID" value="MBP0048011.1"/>
    <property type="molecule type" value="Genomic_DNA"/>
</dbReference>
<name>A0ABS3Z8F8_9GAMM</name>
<dbReference type="PANTHER" id="PTHR43317:SF1">
    <property type="entry name" value="THERMOSPERMINE SYNTHASE ACAULIS5"/>
    <property type="match status" value="1"/>
</dbReference>
<dbReference type="CDD" id="cd02440">
    <property type="entry name" value="AdoMet_MTases"/>
    <property type="match status" value="1"/>
</dbReference>
<accession>A0ABS3Z8F8</accession>
<dbReference type="SUPFAM" id="SSF53335">
    <property type="entry name" value="S-adenosyl-L-methionine-dependent methyltransferases"/>
    <property type="match status" value="1"/>
</dbReference>
<evidence type="ECO:0000313" key="2">
    <source>
        <dbReference type="EMBL" id="MBP0048011.1"/>
    </source>
</evidence>
<evidence type="ECO:0000313" key="3">
    <source>
        <dbReference type="Proteomes" id="UP000810171"/>
    </source>
</evidence>
<organism evidence="2 3">
    <name type="scientific">Marinobacterium alkalitolerans</name>
    <dbReference type="NCBI Taxonomy" id="1542925"/>
    <lineage>
        <taxon>Bacteria</taxon>
        <taxon>Pseudomonadati</taxon>
        <taxon>Pseudomonadota</taxon>
        <taxon>Gammaproteobacteria</taxon>
        <taxon>Oceanospirillales</taxon>
        <taxon>Oceanospirillaceae</taxon>
        <taxon>Marinobacterium</taxon>
    </lineage>
</organism>
<dbReference type="Proteomes" id="UP000810171">
    <property type="component" value="Unassembled WGS sequence"/>
</dbReference>
<dbReference type="RefSeq" id="WP_209286633.1">
    <property type="nucleotide sequence ID" value="NZ_JACVEW010000005.1"/>
</dbReference>
<protein>
    <submittedName>
        <fullName evidence="2">Spermidine synthase</fullName>
    </submittedName>
</protein>
<keyword evidence="1" id="KW-0620">Polyamine biosynthesis</keyword>
<reference evidence="2 3" key="1">
    <citation type="submission" date="2020-09" db="EMBL/GenBank/DDBJ databases">
        <authorList>
            <person name="Tanuku N.R.S."/>
        </authorList>
    </citation>
    <scope>NUCLEOTIDE SEQUENCE [LARGE SCALE GENOMIC DNA]</scope>
    <source>
        <strain evidence="2 3">AK62</strain>
    </source>
</reference>
<sequence length="247" mass="28045">MSLQGKEVHCSYDQYGSVRVWDDGDKRYLAFGELDEQSCTLKHEPLIPEHEYVRAMLLVLLFAEPRQVISLGLGAGALNTCLHGRFASCKQQVVELRQNVIDVAYRFFQLPRGKRLQVHTGDALGFLRNAETRKANIIFSDIYGADGLDDQQLGEEYIRLCAERLKSGGWLVLNLWREHQDANTLELLLPYFGTLYGCHTQSGNWVVLAAADAPEVSRNQLEKRARELNGQLGFSLMPFLKRLKSYP</sequence>
<dbReference type="Pfam" id="PF01564">
    <property type="entry name" value="Spermine_synth"/>
    <property type="match status" value="1"/>
</dbReference>
<dbReference type="InterPro" id="IPR029063">
    <property type="entry name" value="SAM-dependent_MTases_sf"/>
</dbReference>